<dbReference type="Pfam" id="PF10722">
    <property type="entry name" value="YbjN"/>
    <property type="match status" value="1"/>
</dbReference>
<organism evidence="2 3">
    <name type="scientific">Novilysobacter selenitireducens</name>
    <dbReference type="NCBI Taxonomy" id="2872639"/>
    <lineage>
        <taxon>Bacteria</taxon>
        <taxon>Pseudomonadati</taxon>
        <taxon>Pseudomonadota</taxon>
        <taxon>Gammaproteobacteria</taxon>
        <taxon>Lysobacterales</taxon>
        <taxon>Lysobacteraceae</taxon>
        <taxon>Novilysobacter</taxon>
    </lineage>
</organism>
<feature type="signal peptide" evidence="1">
    <location>
        <begin position="1"/>
        <end position="22"/>
    </location>
</feature>
<evidence type="ECO:0000256" key="1">
    <source>
        <dbReference type="SAM" id="SignalP"/>
    </source>
</evidence>
<evidence type="ECO:0000313" key="3">
    <source>
        <dbReference type="Proteomes" id="UP001430954"/>
    </source>
</evidence>
<reference evidence="2 3" key="1">
    <citation type="submission" date="2021-09" db="EMBL/GenBank/DDBJ databases">
        <title>Lysobacter sp. 13A isolated from the river sediment.</title>
        <authorList>
            <person name="Liu H."/>
            <person name="Li S."/>
            <person name="Mao S."/>
        </authorList>
    </citation>
    <scope>NUCLEOTIDE SEQUENCE [LARGE SCALE GENOMIC DNA]</scope>
    <source>
        <strain evidence="2 3">13A</strain>
    </source>
</reference>
<protein>
    <submittedName>
        <fullName evidence="2">YbjN domain-containing protein</fullName>
    </submittedName>
</protein>
<evidence type="ECO:0000313" key="2">
    <source>
        <dbReference type="EMBL" id="MBZ4039228.1"/>
    </source>
</evidence>
<accession>A0ABS7T5U4</accession>
<name>A0ABS7T5U4_9GAMM</name>
<keyword evidence="1" id="KW-0732">Signal</keyword>
<keyword evidence="3" id="KW-1185">Reference proteome</keyword>
<dbReference type="RefSeq" id="WP_223675569.1">
    <property type="nucleotide sequence ID" value="NZ_JAINZW010000002.1"/>
</dbReference>
<comment type="caution">
    <text evidence="2">The sequence shown here is derived from an EMBL/GenBank/DDBJ whole genome shotgun (WGS) entry which is preliminary data.</text>
</comment>
<sequence>MRPTALLFPILLALALPAAAIAQDQEPEAPQADPLVRAQLEALGYGFEVDADGDFKLLFDLEEGRSQLAYVISGTEEYGALQVREVWSPAYRTEGDAFPVDVANRLLQASHTGKLGAWVRQDDMAVLVVKVAAGATGAELDAAITYAIHVADGMEAELTNGQDEF</sequence>
<dbReference type="EMBL" id="JAINZW010000002">
    <property type="protein sequence ID" value="MBZ4039228.1"/>
    <property type="molecule type" value="Genomic_DNA"/>
</dbReference>
<feature type="chain" id="PRO_5045802295" evidence="1">
    <location>
        <begin position="23"/>
        <end position="165"/>
    </location>
</feature>
<proteinExistence type="predicted"/>
<gene>
    <name evidence="2" type="ORF">K6753_06740</name>
</gene>
<dbReference type="Proteomes" id="UP001430954">
    <property type="component" value="Unassembled WGS sequence"/>
</dbReference>
<dbReference type="InterPro" id="IPR019660">
    <property type="entry name" value="Put_sensory_transdc_reg_YbjN"/>
</dbReference>